<evidence type="ECO:0000259" key="1">
    <source>
        <dbReference type="Pfam" id="PF08924"/>
    </source>
</evidence>
<dbReference type="AlphaFoldDB" id="A0AA44ICL6"/>
<dbReference type="CDD" id="cd06418">
    <property type="entry name" value="GH25_BacA-like"/>
    <property type="match status" value="1"/>
</dbReference>
<dbReference type="EMBL" id="JAAXOU010000039">
    <property type="protein sequence ID" value="NKY13791.1"/>
    <property type="molecule type" value="Genomic_DNA"/>
</dbReference>
<dbReference type="Gene3D" id="3.20.20.80">
    <property type="entry name" value="Glycosidases"/>
    <property type="match status" value="1"/>
</dbReference>
<dbReference type="InterPro" id="IPR015020">
    <property type="entry name" value="Rv2525c-like_Glyco_Hydro-like"/>
</dbReference>
<dbReference type="RefSeq" id="WP_168438032.1">
    <property type="nucleotide sequence ID" value="NZ_JAAXOU010000039.1"/>
</dbReference>
<evidence type="ECO:0000313" key="2">
    <source>
        <dbReference type="EMBL" id="NKY13791.1"/>
    </source>
</evidence>
<organism evidence="2 3">
    <name type="scientific">Streptomyces somaliensis (strain ATCC 33201 / DSM 40738 / JCM 12659 / KCTC 9044 / NCTC 11332 / NRRL B-12077 / IP 733)</name>
    <dbReference type="NCBI Taxonomy" id="1134445"/>
    <lineage>
        <taxon>Bacteria</taxon>
        <taxon>Bacillati</taxon>
        <taxon>Actinomycetota</taxon>
        <taxon>Actinomycetes</taxon>
        <taxon>Kitasatosporales</taxon>
        <taxon>Streptomycetaceae</taxon>
        <taxon>Streptomyces</taxon>
    </lineage>
</organism>
<proteinExistence type="predicted"/>
<sequence length="833" mass="91338">MAITHARTPGRSAVADEKVLDAQKWVNATYGNVTGYARCPEDGRTGWPTMNSLIMGLQHELGISPVVASFGPTTMSRIKALGDVGFGWSKNSNIVRIIQHGLFCKGYWGANGFGEFGAVTTEAVKALRVDMGLPDGGTGTTGGTVTPQIFRCILNMDAYVVVAGGTEKIRSIQQWLNGRYWQRDAYSIGPCDGIYSRDVQKSLVIAIQYELGLSPNGNFGPGTQAGLRSRPVREGDSGIFVQLFTAACVFNEPVIVRGLDDAEVRTTFKSTFDSKTREFVQVFQKFSQLYTNGDAYYGVGEYDTWSQLLVSMGNADRAATGSDTRFEITASRARWLYANGYRLVGRYLYDPPGSTLDKEIKPGELQSIFDAGLRVFPIYQDNARRLADFTYAQGYQHALNAHDLAGQYGFNRGTTIYFAVDYDAQQWEIDGHPEGVVTYFNGVVAGLASRGKKYFHGVYGSRNVCINVTAKTGARFSFVSGMSWGFSGNLGYPLPANWAINQIKEFKVTNGTDVFDLDRDVWRHGGEPGVRSVNNTGGPADGYIAYVQRLYDHALAYKASSGVGTNTSRLVMEYIRHEKYRGLQWWWLADSYDEGFVGYCNARGMSVQASFTDTITGYQLDATHLMATANGFLENADPSDKKESTGGDIAGWGGDIMTFWANWRDAVDEYASPLTFCEAKLAVPGTVSSFGYTDMVEDVDGYLLAKHVAGGGSVVGWMKRHYNDGGGLTRFRSHFDKRWQNATNARACCWDILAGPSDATVNAARLALITGAGAALPADFVLLPGNTEKLALFCQGFSDRQLSLIGLENSLAARYRENLATYRRQAARRAATR</sequence>
<feature type="domain" description="Rv2525c-like glycoside hydrolase-like" evidence="1">
    <location>
        <begin position="336"/>
        <end position="522"/>
    </location>
</feature>
<dbReference type="Proteomes" id="UP000570003">
    <property type="component" value="Unassembled WGS sequence"/>
</dbReference>
<evidence type="ECO:0000313" key="3">
    <source>
        <dbReference type="Proteomes" id="UP000570003"/>
    </source>
</evidence>
<dbReference type="Pfam" id="PF08924">
    <property type="entry name" value="Rv2525c_GlyHyd-like"/>
    <property type="match status" value="1"/>
</dbReference>
<comment type="caution">
    <text evidence="2">The sequence shown here is derived from an EMBL/GenBank/DDBJ whole genome shotgun (WGS) entry which is preliminary data.</text>
</comment>
<reference evidence="2 3" key="1">
    <citation type="submission" date="2020-04" db="EMBL/GenBank/DDBJ databases">
        <title>MicrobeNet Type strains.</title>
        <authorList>
            <person name="Nicholson A.C."/>
        </authorList>
    </citation>
    <scope>NUCLEOTIDE SEQUENCE [LARGE SCALE GENOMIC DNA]</scope>
    <source>
        <strain evidence="2 3">DSM 40738</strain>
    </source>
</reference>
<gene>
    <name evidence="2" type="ORF">HGA06_06300</name>
</gene>
<dbReference type="InterPro" id="IPR036365">
    <property type="entry name" value="PGBD-like_sf"/>
</dbReference>
<dbReference type="SUPFAM" id="SSF51445">
    <property type="entry name" value="(Trans)glycosidases"/>
    <property type="match status" value="1"/>
</dbReference>
<dbReference type="SUPFAM" id="SSF47090">
    <property type="entry name" value="PGBD-like"/>
    <property type="match status" value="1"/>
</dbReference>
<keyword evidence="3" id="KW-1185">Reference proteome</keyword>
<accession>A0AA44ICL6</accession>
<protein>
    <submittedName>
        <fullName evidence="2">DUF1906 domain-containing protein</fullName>
    </submittedName>
</protein>
<dbReference type="InterPro" id="IPR017853">
    <property type="entry name" value="GH"/>
</dbReference>
<name>A0AA44ICL6_STRE0</name>